<dbReference type="Proteomes" id="UP000316213">
    <property type="component" value="Unassembled WGS sequence"/>
</dbReference>
<dbReference type="Pfam" id="PF01844">
    <property type="entry name" value="HNH"/>
    <property type="match status" value="1"/>
</dbReference>
<feature type="domain" description="HNH" evidence="1">
    <location>
        <begin position="40"/>
        <end position="89"/>
    </location>
</feature>
<dbReference type="InterPro" id="IPR002711">
    <property type="entry name" value="HNH"/>
</dbReference>
<evidence type="ECO:0000313" key="2">
    <source>
        <dbReference type="EMBL" id="TWT95762.1"/>
    </source>
</evidence>
<organism evidence="2 3">
    <name type="scientific">Neorhodopirellula pilleata</name>
    <dbReference type="NCBI Taxonomy" id="2714738"/>
    <lineage>
        <taxon>Bacteria</taxon>
        <taxon>Pseudomonadati</taxon>
        <taxon>Planctomycetota</taxon>
        <taxon>Planctomycetia</taxon>
        <taxon>Pirellulales</taxon>
        <taxon>Pirellulaceae</taxon>
        <taxon>Neorhodopirellula</taxon>
    </lineage>
</organism>
<dbReference type="Gene3D" id="1.10.30.50">
    <property type="match status" value="1"/>
</dbReference>
<comment type="caution">
    <text evidence="2">The sequence shown here is derived from an EMBL/GenBank/DDBJ whole genome shotgun (WGS) entry which is preliminary data.</text>
</comment>
<evidence type="ECO:0000313" key="3">
    <source>
        <dbReference type="Proteomes" id="UP000316213"/>
    </source>
</evidence>
<reference evidence="2 3" key="1">
    <citation type="submission" date="2019-02" db="EMBL/GenBank/DDBJ databases">
        <title>Deep-cultivation of Planctomycetes and their phenomic and genomic characterization uncovers novel biology.</title>
        <authorList>
            <person name="Wiegand S."/>
            <person name="Jogler M."/>
            <person name="Boedeker C."/>
            <person name="Pinto D."/>
            <person name="Vollmers J."/>
            <person name="Rivas-Marin E."/>
            <person name="Kohn T."/>
            <person name="Peeters S.H."/>
            <person name="Heuer A."/>
            <person name="Rast P."/>
            <person name="Oberbeckmann S."/>
            <person name="Bunk B."/>
            <person name="Jeske O."/>
            <person name="Meyerdierks A."/>
            <person name="Storesund J.E."/>
            <person name="Kallscheuer N."/>
            <person name="Luecker S."/>
            <person name="Lage O.M."/>
            <person name="Pohl T."/>
            <person name="Merkel B.J."/>
            <person name="Hornburger P."/>
            <person name="Mueller R.-W."/>
            <person name="Bruemmer F."/>
            <person name="Labrenz M."/>
            <person name="Spormann A.M."/>
            <person name="Op Den Camp H."/>
            <person name="Overmann J."/>
            <person name="Amann R."/>
            <person name="Jetten M.S.M."/>
            <person name="Mascher T."/>
            <person name="Medema M.H."/>
            <person name="Devos D.P."/>
            <person name="Kaster A.-K."/>
            <person name="Ovreas L."/>
            <person name="Rohde M."/>
            <person name="Galperin M.Y."/>
            <person name="Jogler C."/>
        </authorList>
    </citation>
    <scope>NUCLEOTIDE SEQUENCE [LARGE SCALE GENOMIC DNA]</scope>
    <source>
        <strain evidence="2 3">Pla100</strain>
    </source>
</reference>
<keyword evidence="3" id="KW-1185">Reference proteome</keyword>
<sequence>MTSSPIIAHRLIGNRAHYPRGYEGYQRYKQWLRDEFQFTCVYCLHRETWDHAGHRSFSVEHKEPQSKNGENTHDYMNLVYACVFCNSCRQDIEIPDPESEAFSDHLTLLKTGRFQARTAKGRDLIDTLYLNESSRVRMRNMMLQVVDNWSASISGVNEGFKRFFEYPDDMPDLRGKRPPGGNAIAGSEDDCHYARRERGELAQWF</sequence>
<gene>
    <name evidence="2" type="ORF">Pla100_34040</name>
</gene>
<dbReference type="GO" id="GO:0003676">
    <property type="term" value="F:nucleic acid binding"/>
    <property type="evidence" value="ECO:0007669"/>
    <property type="project" value="InterPro"/>
</dbReference>
<dbReference type="AlphaFoldDB" id="A0A5C6A6Z6"/>
<proteinExistence type="predicted"/>
<dbReference type="RefSeq" id="WP_146578771.1">
    <property type="nucleotide sequence ID" value="NZ_SJPM01000006.1"/>
</dbReference>
<name>A0A5C6A6Z6_9BACT</name>
<evidence type="ECO:0000259" key="1">
    <source>
        <dbReference type="Pfam" id="PF01844"/>
    </source>
</evidence>
<dbReference type="GO" id="GO:0008270">
    <property type="term" value="F:zinc ion binding"/>
    <property type="evidence" value="ECO:0007669"/>
    <property type="project" value="InterPro"/>
</dbReference>
<accession>A0A5C6A6Z6</accession>
<protein>
    <recommendedName>
        <fullName evidence="1">HNH domain-containing protein</fullName>
    </recommendedName>
</protein>
<dbReference type="EMBL" id="SJPM01000006">
    <property type="protein sequence ID" value="TWT95762.1"/>
    <property type="molecule type" value="Genomic_DNA"/>
</dbReference>
<dbReference type="OrthoDB" id="9802901at2"/>
<dbReference type="GO" id="GO:0004519">
    <property type="term" value="F:endonuclease activity"/>
    <property type="evidence" value="ECO:0007669"/>
    <property type="project" value="InterPro"/>
</dbReference>